<feature type="domain" description="Abortive infection protein-like C-terminal" evidence="1">
    <location>
        <begin position="182"/>
        <end position="251"/>
    </location>
</feature>
<protein>
    <recommendedName>
        <fullName evidence="1">Abortive infection protein-like C-terminal domain-containing protein</fullName>
    </recommendedName>
</protein>
<reference evidence="2 3" key="1">
    <citation type="submission" date="2018-03" db="EMBL/GenBank/DDBJ databases">
        <title>Mesoflavibacter sp. HG37 and Mesoflavibacter sp. HG96 sp.nov., two marine bacteria isolated from seawater of Western Pacific Ocean.</title>
        <authorList>
            <person name="Cheng H."/>
            <person name="Wu Y.-H."/>
            <person name="Guo L.-L."/>
            <person name="Xu X.-W."/>
        </authorList>
    </citation>
    <scope>NUCLEOTIDE SEQUENCE [LARGE SCALE GENOMIC DNA]</scope>
    <source>
        <strain evidence="2 3">KCTC 42117</strain>
    </source>
</reference>
<name>A0A2T1NNG3_9FLAO</name>
<dbReference type="EMBL" id="PXOT01000012">
    <property type="protein sequence ID" value="PSG94427.1"/>
    <property type="molecule type" value="Genomic_DNA"/>
</dbReference>
<organism evidence="2 3">
    <name type="scientific">Mesoflavibacter zeaxanthinifaciens subsp. sabulilitoris</name>
    <dbReference type="NCBI Taxonomy" id="1520893"/>
    <lineage>
        <taxon>Bacteria</taxon>
        <taxon>Pseudomonadati</taxon>
        <taxon>Bacteroidota</taxon>
        <taxon>Flavobacteriia</taxon>
        <taxon>Flavobacteriales</taxon>
        <taxon>Flavobacteriaceae</taxon>
        <taxon>Mesoflavibacter</taxon>
    </lineage>
</organism>
<evidence type="ECO:0000259" key="1">
    <source>
        <dbReference type="Pfam" id="PF14355"/>
    </source>
</evidence>
<dbReference type="InterPro" id="IPR026001">
    <property type="entry name" value="Abi-like_C"/>
</dbReference>
<evidence type="ECO:0000313" key="2">
    <source>
        <dbReference type="EMBL" id="PSG94427.1"/>
    </source>
</evidence>
<sequence length="274" mass="31911">MAELKFQERQYLEKLMGMGSGYVLDFSNRTFREFVHDTAKIDIDEERFYANGDSKAKRFRTFIEIESDYNVGVVIKGLCDYWLMKVNMGEFNHTQADENLHKECLKTADRLKSGAIIENLDAIDPNTDDSDFQKLSESIKECIEKNQPETGLDRLHTFLTRYIRELCKKHGIEIKKDLPLHSIFGMYIKFLVSNKLIESEMTVRILKSSISVMEAFNTVRNEKSFAHDNPILNYNESVLIFNAVSNTLKFIQSIEHEIDKNDEPDIVDWENWAV</sequence>
<dbReference type="Proteomes" id="UP000238430">
    <property type="component" value="Unassembled WGS sequence"/>
</dbReference>
<dbReference type="AlphaFoldDB" id="A0A2T1NNG3"/>
<accession>A0A2T1NNG3</accession>
<comment type="caution">
    <text evidence="2">The sequence shown here is derived from an EMBL/GenBank/DDBJ whole genome shotgun (WGS) entry which is preliminary data.</text>
</comment>
<dbReference type="Pfam" id="PF14355">
    <property type="entry name" value="Abi_C"/>
    <property type="match status" value="1"/>
</dbReference>
<proteinExistence type="predicted"/>
<dbReference type="OrthoDB" id="5521926at2"/>
<gene>
    <name evidence="2" type="ORF">C7H61_00980</name>
</gene>
<keyword evidence="3" id="KW-1185">Reference proteome</keyword>
<evidence type="ECO:0000313" key="3">
    <source>
        <dbReference type="Proteomes" id="UP000238430"/>
    </source>
</evidence>
<dbReference type="RefSeq" id="WP_106676366.1">
    <property type="nucleotide sequence ID" value="NZ_JACHWV010000011.1"/>
</dbReference>